<keyword evidence="3" id="KW-1185">Reference proteome</keyword>
<evidence type="ECO:0000313" key="2">
    <source>
        <dbReference type="EMBL" id="PWA40262.1"/>
    </source>
</evidence>
<keyword evidence="2" id="KW-0695">RNA-directed DNA polymerase</keyword>
<proteinExistence type="predicted"/>
<comment type="caution">
    <text evidence="2">The sequence shown here is derived from an EMBL/GenBank/DDBJ whole genome shotgun (WGS) entry which is preliminary data.</text>
</comment>
<keyword evidence="2" id="KW-0548">Nucleotidyltransferase</keyword>
<evidence type="ECO:0000313" key="3">
    <source>
        <dbReference type="Proteomes" id="UP000245207"/>
    </source>
</evidence>
<feature type="domain" description="Reverse transcriptase zinc-binding" evidence="1">
    <location>
        <begin position="8"/>
        <end position="73"/>
    </location>
</feature>
<dbReference type="STRING" id="35608.A0A2U1KU45"/>
<dbReference type="AlphaFoldDB" id="A0A2U1KU45"/>
<dbReference type="InterPro" id="IPR026960">
    <property type="entry name" value="RVT-Znf"/>
</dbReference>
<dbReference type="Pfam" id="PF13966">
    <property type="entry name" value="zf-RVT"/>
    <property type="match status" value="1"/>
</dbReference>
<dbReference type="PANTHER" id="PTHR33116">
    <property type="entry name" value="REVERSE TRANSCRIPTASE ZINC-BINDING DOMAIN-CONTAINING PROTEIN-RELATED-RELATED"/>
    <property type="match status" value="1"/>
</dbReference>
<gene>
    <name evidence="2" type="ORF">CTI12_AA564220</name>
</gene>
<reference evidence="2 3" key="1">
    <citation type="journal article" date="2018" name="Mol. Plant">
        <title>The genome of Artemisia annua provides insight into the evolution of Asteraceae family and artemisinin biosynthesis.</title>
        <authorList>
            <person name="Shen Q."/>
            <person name="Zhang L."/>
            <person name="Liao Z."/>
            <person name="Wang S."/>
            <person name="Yan T."/>
            <person name="Shi P."/>
            <person name="Liu M."/>
            <person name="Fu X."/>
            <person name="Pan Q."/>
            <person name="Wang Y."/>
            <person name="Lv Z."/>
            <person name="Lu X."/>
            <person name="Zhang F."/>
            <person name="Jiang W."/>
            <person name="Ma Y."/>
            <person name="Chen M."/>
            <person name="Hao X."/>
            <person name="Li L."/>
            <person name="Tang Y."/>
            <person name="Lv G."/>
            <person name="Zhou Y."/>
            <person name="Sun X."/>
            <person name="Brodelius P.E."/>
            <person name="Rose J.K.C."/>
            <person name="Tang K."/>
        </authorList>
    </citation>
    <scope>NUCLEOTIDE SEQUENCE [LARGE SCALE GENOMIC DNA]</scope>
    <source>
        <strain evidence="3">cv. Huhao1</strain>
        <tissue evidence="2">Leaf</tissue>
    </source>
</reference>
<dbReference type="OrthoDB" id="1712950at2759"/>
<organism evidence="2 3">
    <name type="scientific">Artemisia annua</name>
    <name type="common">Sweet wormwood</name>
    <dbReference type="NCBI Taxonomy" id="35608"/>
    <lineage>
        <taxon>Eukaryota</taxon>
        <taxon>Viridiplantae</taxon>
        <taxon>Streptophyta</taxon>
        <taxon>Embryophyta</taxon>
        <taxon>Tracheophyta</taxon>
        <taxon>Spermatophyta</taxon>
        <taxon>Magnoliopsida</taxon>
        <taxon>eudicotyledons</taxon>
        <taxon>Gunneridae</taxon>
        <taxon>Pentapetalae</taxon>
        <taxon>asterids</taxon>
        <taxon>campanulids</taxon>
        <taxon>Asterales</taxon>
        <taxon>Asteraceae</taxon>
        <taxon>Asteroideae</taxon>
        <taxon>Anthemideae</taxon>
        <taxon>Artemisiinae</taxon>
        <taxon>Artemisia</taxon>
    </lineage>
</organism>
<evidence type="ECO:0000259" key="1">
    <source>
        <dbReference type="Pfam" id="PF13966"/>
    </source>
</evidence>
<protein>
    <submittedName>
        <fullName evidence="2">RNA-directed DNA polymerase, eukaryota</fullName>
    </submittedName>
</protein>
<name>A0A2U1KU45_ARTAN</name>
<dbReference type="EMBL" id="PKPP01013931">
    <property type="protein sequence ID" value="PWA40262.1"/>
    <property type="molecule type" value="Genomic_DNA"/>
</dbReference>
<dbReference type="Proteomes" id="UP000245207">
    <property type="component" value="Unassembled WGS sequence"/>
</dbReference>
<dbReference type="PANTHER" id="PTHR33116:SF78">
    <property type="entry name" value="OS12G0587133 PROTEIN"/>
    <property type="match status" value="1"/>
</dbReference>
<accession>A0A2U1KU45</accession>
<sequence>MDFSNLNAFEWCSWIPNKCNIFGWRAEMGRIPTASALRKRNIQIADSLCVLCESAEENVDHLFSGCIFASRLWQHISTWCKVPNIFVFSFKDLLDLHNFVGLSGKKKEIFYGLMIIVCWCIWRARNSFKFQNKKARMEGIIGEVKVLGFLWAKSRAKLHNSLDQFKTFTIAESEHPVSE</sequence>
<keyword evidence="2" id="KW-0808">Transferase</keyword>
<dbReference type="GO" id="GO:0003964">
    <property type="term" value="F:RNA-directed DNA polymerase activity"/>
    <property type="evidence" value="ECO:0007669"/>
    <property type="project" value="UniProtKB-KW"/>
</dbReference>